<evidence type="ECO:0000259" key="2">
    <source>
        <dbReference type="Pfam" id="PF05433"/>
    </source>
</evidence>
<reference evidence="3 4" key="1">
    <citation type="submission" date="2018-05" db="EMBL/GenBank/DDBJ databases">
        <title>Leucothrix arctica sp. nov., isolated from Arctic seawater.</title>
        <authorList>
            <person name="Choi A."/>
            <person name="Baek K."/>
        </authorList>
    </citation>
    <scope>NUCLEOTIDE SEQUENCE [LARGE SCALE GENOMIC DNA]</scope>
    <source>
        <strain evidence="3 4">JCM 18388</strain>
    </source>
</reference>
<keyword evidence="1" id="KW-0732">Signal</keyword>
<dbReference type="RefSeq" id="WP_109836173.1">
    <property type="nucleotide sequence ID" value="NZ_QGKM01000005.1"/>
</dbReference>
<dbReference type="GO" id="GO:0019867">
    <property type="term" value="C:outer membrane"/>
    <property type="evidence" value="ECO:0007669"/>
    <property type="project" value="InterPro"/>
</dbReference>
<dbReference type="Pfam" id="PF05433">
    <property type="entry name" value="Rick_17kDa_Anti"/>
    <property type="match status" value="1"/>
</dbReference>
<sequence length="159" mass="16565">MLRKLKTGALLASFSSVIILSGCAGSGMTSGETSAVVGAVVGGAIGREFGSGSGRRVTTLLGAALGGYLGSTLGRSLDGYDTNNVNTALNSTPDNRQVRWNNNNSGANYTFTPTSSYQTQVNNKPTKCRNYTMLVDMGGQPERVQGKACMVNGQWVSAQ</sequence>
<proteinExistence type="predicted"/>
<evidence type="ECO:0000313" key="4">
    <source>
        <dbReference type="Proteomes" id="UP000245539"/>
    </source>
</evidence>
<feature type="chain" id="PRO_5016340307" description="Glycine zipper 2TM domain-containing protein" evidence="1">
    <location>
        <begin position="25"/>
        <end position="159"/>
    </location>
</feature>
<evidence type="ECO:0000313" key="3">
    <source>
        <dbReference type="EMBL" id="PWR00117.1"/>
    </source>
</evidence>
<dbReference type="InterPro" id="IPR016364">
    <property type="entry name" value="Surface_antigen_Rickettsia"/>
</dbReference>
<gene>
    <name evidence="3" type="ORF">DKW60_02975</name>
</gene>
<name>A0A317CNN1_9GAMM</name>
<accession>A0A317CNN1</accession>
<dbReference type="InterPro" id="IPR008816">
    <property type="entry name" value="Gly_zipper_2TM_dom"/>
</dbReference>
<dbReference type="Proteomes" id="UP000245539">
    <property type="component" value="Unassembled WGS sequence"/>
</dbReference>
<keyword evidence="4" id="KW-1185">Reference proteome</keyword>
<dbReference type="PROSITE" id="PS51257">
    <property type="entry name" value="PROKAR_LIPOPROTEIN"/>
    <property type="match status" value="1"/>
</dbReference>
<dbReference type="EMBL" id="QGKM01000005">
    <property type="protein sequence ID" value="PWR00117.1"/>
    <property type="molecule type" value="Genomic_DNA"/>
</dbReference>
<dbReference type="PIRSF" id="PIRSF002721">
    <property type="entry name" value="Surface_antigen_Rickettsia"/>
    <property type="match status" value="1"/>
</dbReference>
<dbReference type="OrthoDB" id="6170015at2"/>
<feature type="signal peptide" evidence="1">
    <location>
        <begin position="1"/>
        <end position="24"/>
    </location>
</feature>
<dbReference type="AlphaFoldDB" id="A0A317CNN1"/>
<feature type="domain" description="Glycine zipper 2TM" evidence="2">
    <location>
        <begin position="34"/>
        <end position="73"/>
    </location>
</feature>
<evidence type="ECO:0000256" key="1">
    <source>
        <dbReference type="SAM" id="SignalP"/>
    </source>
</evidence>
<comment type="caution">
    <text evidence="3">The sequence shown here is derived from an EMBL/GenBank/DDBJ whole genome shotgun (WGS) entry which is preliminary data.</text>
</comment>
<organism evidence="3 4">
    <name type="scientific">Leucothrix pacifica</name>
    <dbReference type="NCBI Taxonomy" id="1247513"/>
    <lineage>
        <taxon>Bacteria</taxon>
        <taxon>Pseudomonadati</taxon>
        <taxon>Pseudomonadota</taxon>
        <taxon>Gammaproteobacteria</taxon>
        <taxon>Thiotrichales</taxon>
        <taxon>Thiotrichaceae</taxon>
        <taxon>Leucothrix</taxon>
    </lineage>
</organism>
<protein>
    <recommendedName>
        <fullName evidence="2">Glycine zipper 2TM domain-containing protein</fullName>
    </recommendedName>
</protein>